<dbReference type="CDD" id="cd01007">
    <property type="entry name" value="PBP2_BvgS_HisK_like"/>
    <property type="match status" value="2"/>
</dbReference>
<dbReference type="PANTHER" id="PTHR35936">
    <property type="entry name" value="MEMBRANE-BOUND LYTIC MUREIN TRANSGLYCOSYLASE F"/>
    <property type="match status" value="1"/>
</dbReference>
<name>A0ABT6NAD6_9FIRM</name>
<evidence type="ECO:0000313" key="5">
    <source>
        <dbReference type="Proteomes" id="UP001158045"/>
    </source>
</evidence>
<dbReference type="SUPFAM" id="SSF55073">
    <property type="entry name" value="Nucleotide cyclase"/>
    <property type="match status" value="1"/>
</dbReference>
<dbReference type="SMART" id="SM00267">
    <property type="entry name" value="GGDEF"/>
    <property type="match status" value="1"/>
</dbReference>
<gene>
    <name evidence="4" type="ORF">QE109_04400</name>
</gene>
<dbReference type="SUPFAM" id="SSF53850">
    <property type="entry name" value="Periplasmic binding protein-like II"/>
    <property type="match status" value="2"/>
</dbReference>
<dbReference type="SMART" id="SM00062">
    <property type="entry name" value="PBPb"/>
    <property type="match status" value="2"/>
</dbReference>
<feature type="transmembrane region" description="Helical" evidence="2">
    <location>
        <begin position="522"/>
        <end position="541"/>
    </location>
</feature>
<protein>
    <submittedName>
        <fullName evidence="4">Transporter substrate-binding domain-containing protein</fullName>
    </submittedName>
</protein>
<dbReference type="PANTHER" id="PTHR35936:SF17">
    <property type="entry name" value="ARGININE-BINDING EXTRACELLULAR PROTEIN ARTP"/>
    <property type="match status" value="1"/>
</dbReference>
<evidence type="ECO:0000259" key="3">
    <source>
        <dbReference type="PROSITE" id="PS50887"/>
    </source>
</evidence>
<organism evidence="4 5">
    <name type="scientific">Fusibacter bizertensis</name>
    <dbReference type="NCBI Taxonomy" id="1488331"/>
    <lineage>
        <taxon>Bacteria</taxon>
        <taxon>Bacillati</taxon>
        <taxon>Bacillota</taxon>
        <taxon>Clostridia</taxon>
        <taxon>Eubacteriales</taxon>
        <taxon>Eubacteriales Family XII. Incertae Sedis</taxon>
        <taxon>Fusibacter</taxon>
    </lineage>
</organism>
<dbReference type="EMBL" id="JARYZI010000002">
    <property type="protein sequence ID" value="MDH8677375.1"/>
    <property type="molecule type" value="Genomic_DNA"/>
</dbReference>
<comment type="caution">
    <text evidence="4">The sequence shown here is derived from an EMBL/GenBank/DDBJ whole genome shotgun (WGS) entry which is preliminary data.</text>
</comment>
<reference evidence="4 5" key="1">
    <citation type="submission" date="2023-04" db="EMBL/GenBank/DDBJ databases">
        <title>Fusibacter bizertensis strain WBS, isolated from littoral bottom sediments of the Arctic seas - biochemical and genomic analysis.</title>
        <authorList>
            <person name="Brioukhanov A.L."/>
        </authorList>
    </citation>
    <scope>NUCLEOTIDE SEQUENCE [LARGE SCALE GENOMIC DNA]</scope>
    <source>
        <strain evidence="4 5">WBS</strain>
    </source>
</reference>
<dbReference type="InterPro" id="IPR001638">
    <property type="entry name" value="Solute-binding_3/MltF_N"/>
</dbReference>
<feature type="domain" description="GGDEF" evidence="3">
    <location>
        <begin position="583"/>
        <end position="712"/>
    </location>
</feature>
<keyword evidence="1" id="KW-0732">Signal</keyword>
<dbReference type="Gene3D" id="3.30.70.270">
    <property type="match status" value="1"/>
</dbReference>
<keyword evidence="2" id="KW-1133">Transmembrane helix</keyword>
<dbReference type="Gene3D" id="3.40.190.10">
    <property type="entry name" value="Periplasmic binding protein-like II"/>
    <property type="match status" value="4"/>
</dbReference>
<evidence type="ECO:0000256" key="1">
    <source>
        <dbReference type="ARBA" id="ARBA00022729"/>
    </source>
</evidence>
<dbReference type="InterPro" id="IPR043128">
    <property type="entry name" value="Rev_trsase/Diguanyl_cyclase"/>
</dbReference>
<keyword evidence="2" id="KW-0812">Transmembrane</keyword>
<proteinExistence type="predicted"/>
<accession>A0ABT6NAD6</accession>
<dbReference type="Pfam" id="PF00497">
    <property type="entry name" value="SBP_bac_3"/>
    <property type="match status" value="2"/>
</dbReference>
<dbReference type="InterPro" id="IPR029787">
    <property type="entry name" value="Nucleotide_cyclase"/>
</dbReference>
<dbReference type="CDD" id="cd01949">
    <property type="entry name" value="GGDEF"/>
    <property type="match status" value="1"/>
</dbReference>
<dbReference type="NCBIfam" id="TIGR00254">
    <property type="entry name" value="GGDEF"/>
    <property type="match status" value="1"/>
</dbReference>
<dbReference type="Proteomes" id="UP001158045">
    <property type="component" value="Unassembled WGS sequence"/>
</dbReference>
<sequence length="712" mass="80260">MKNNKNSMINTLLVLFVILLMQSMVFSFPVFSTTLSPDIADKLDADEITWLKQHQNEAIYVGFDPAGGMEYFTDTDGTQGYLNDILSLLSEKLNLNFVTRPDLNWGEAVDALSSGDIQLLFGANPTPERLKTMDFTNEIYSVPYTILSVQNGDVKNIGDINGKHIGFIEGDVVSELFAKAYSNLHFDTVFYPNQEAALEALASRSIDAFITSGGDVVYDYLFRYPQIQIVANLDDIRSLMTFASLKENQQLIEILTKSFECCTLDFELSIKKARTLYVRKILHLTDIEINWLKENPSINVGVPNDYLPIDYFTEGKYSGIAGHYLNSFAELIGLEIIAQPNSFDVAYNKMLAGELDLLNMAKTEERLSLFTFTDAFSNERDVIYGLKENTYVHDIYGLEGKKVAVIEGFWHIDHLKYNLQSPNLLIVKDIQEAIKAVVTHRADYFIETPAVADYYISGLGYNDIIKKGETSSDSFLYFGMINSDAPLASIFNKAKVLLNYENSKYLGIQEVPEIDNVANKRLIFMLSGAGVLLVALILILLKFQRDLFLTKERERLIYIDPLTGIYNRSYFNSIEKQIDHLGYPQLLFVLDINNLKIINDKFGHLTGDLLIDNVSKILIQVASKYKGTAIRMGGDEFVLLFTGISDLSTSQVLAHLETEFSTTSLSDQEHTFLNALEVAIGVATRSSNHTSFEALFREADKNMYINKTKMKS</sequence>
<dbReference type="Pfam" id="PF00990">
    <property type="entry name" value="GGDEF"/>
    <property type="match status" value="1"/>
</dbReference>
<dbReference type="PROSITE" id="PS50887">
    <property type="entry name" value="GGDEF"/>
    <property type="match status" value="1"/>
</dbReference>
<evidence type="ECO:0000256" key="2">
    <source>
        <dbReference type="SAM" id="Phobius"/>
    </source>
</evidence>
<evidence type="ECO:0000313" key="4">
    <source>
        <dbReference type="EMBL" id="MDH8677375.1"/>
    </source>
</evidence>
<dbReference type="InterPro" id="IPR000160">
    <property type="entry name" value="GGDEF_dom"/>
</dbReference>
<keyword evidence="5" id="KW-1185">Reference proteome</keyword>
<keyword evidence="2" id="KW-0472">Membrane</keyword>
<dbReference type="RefSeq" id="WP_281093187.1">
    <property type="nucleotide sequence ID" value="NZ_JARYZI010000002.1"/>
</dbReference>